<dbReference type="EMBL" id="JALKFT010000023">
    <property type="protein sequence ID" value="MCK9877905.1"/>
    <property type="molecule type" value="Genomic_DNA"/>
</dbReference>
<dbReference type="CDD" id="cd05233">
    <property type="entry name" value="SDR_c"/>
    <property type="match status" value="1"/>
</dbReference>
<evidence type="ECO:0000313" key="3">
    <source>
        <dbReference type="EMBL" id="MCK9877905.1"/>
    </source>
</evidence>
<dbReference type="Pfam" id="PF00106">
    <property type="entry name" value="adh_short"/>
    <property type="match status" value="1"/>
</dbReference>
<comment type="similarity">
    <text evidence="1">Belongs to the short-chain dehydrogenases/reductases (SDR) family.</text>
</comment>
<reference evidence="3 4" key="1">
    <citation type="submission" date="2022-04" db="EMBL/GenBank/DDBJ databases">
        <title>Genome diversity in the genus Frankia.</title>
        <authorList>
            <person name="Carlos-Shanley C."/>
            <person name="Hahn D."/>
        </authorList>
    </citation>
    <scope>NUCLEOTIDE SEQUENCE [LARGE SCALE GENOMIC DNA]</scope>
    <source>
        <strain evidence="3 4">Ag45/Mut15</strain>
    </source>
</reference>
<dbReference type="PANTHER" id="PTHR44196:SF1">
    <property type="entry name" value="DEHYDROGENASE_REDUCTASE SDR FAMILY MEMBER 7B"/>
    <property type="match status" value="1"/>
</dbReference>
<proteinExistence type="inferred from homology"/>
<dbReference type="InterPro" id="IPR036291">
    <property type="entry name" value="NAD(P)-bd_dom_sf"/>
</dbReference>
<dbReference type="PRINTS" id="PR00081">
    <property type="entry name" value="GDHRDH"/>
</dbReference>
<dbReference type="InterPro" id="IPR002347">
    <property type="entry name" value="SDR_fam"/>
</dbReference>
<keyword evidence="4" id="KW-1185">Reference proteome</keyword>
<sequence length="281" mass="29813">MRPVELADKVAVITGAGSGLGAALARVFAEAGMAVAALDIDPATAEQTADEIAARFGVPTTAARVDVGDPKAITDAAAHVEATLGGCDVLCANVGVQQFGALDRLTDQDWEWVLSVNVLGTVRTVRSFLPLIRARGGWRRIMVTASSSVLVPGVRLGAYITSKFAVQGYAETLRAELAAEGIGVSVLFPAGMTTRHLETSASARPAERGAWTMLPDDIEVMLASRGTDEASHVVTPDHAVRNVIQELQADNPYIITHGTYRERYQLRTAAMDAAFDRLEQA</sequence>
<protein>
    <submittedName>
        <fullName evidence="3">SDR family oxidoreductase</fullName>
    </submittedName>
</protein>
<dbReference type="RefSeq" id="WP_248826074.1">
    <property type="nucleotide sequence ID" value="NZ_JALKFT010000023.1"/>
</dbReference>
<dbReference type="SUPFAM" id="SSF51735">
    <property type="entry name" value="NAD(P)-binding Rossmann-fold domains"/>
    <property type="match status" value="1"/>
</dbReference>
<evidence type="ECO:0000256" key="2">
    <source>
        <dbReference type="ARBA" id="ARBA00023002"/>
    </source>
</evidence>
<gene>
    <name evidence="3" type="ORF">MXD59_19345</name>
</gene>
<name>A0ABT0K2A1_9ACTN</name>
<dbReference type="Proteomes" id="UP001201873">
    <property type="component" value="Unassembled WGS sequence"/>
</dbReference>
<evidence type="ECO:0000256" key="1">
    <source>
        <dbReference type="ARBA" id="ARBA00006484"/>
    </source>
</evidence>
<keyword evidence="2" id="KW-0560">Oxidoreductase</keyword>
<organism evidence="3 4">
    <name type="scientific">Frankia umida</name>
    <dbReference type="NCBI Taxonomy" id="573489"/>
    <lineage>
        <taxon>Bacteria</taxon>
        <taxon>Bacillati</taxon>
        <taxon>Actinomycetota</taxon>
        <taxon>Actinomycetes</taxon>
        <taxon>Frankiales</taxon>
        <taxon>Frankiaceae</taxon>
        <taxon>Frankia</taxon>
    </lineage>
</organism>
<dbReference type="Gene3D" id="3.40.50.720">
    <property type="entry name" value="NAD(P)-binding Rossmann-like Domain"/>
    <property type="match status" value="1"/>
</dbReference>
<evidence type="ECO:0000313" key="4">
    <source>
        <dbReference type="Proteomes" id="UP001201873"/>
    </source>
</evidence>
<dbReference type="PANTHER" id="PTHR44196">
    <property type="entry name" value="DEHYDROGENASE/REDUCTASE SDR FAMILY MEMBER 7B"/>
    <property type="match status" value="1"/>
</dbReference>
<accession>A0ABT0K2A1</accession>
<comment type="caution">
    <text evidence="3">The sequence shown here is derived from an EMBL/GenBank/DDBJ whole genome shotgun (WGS) entry which is preliminary data.</text>
</comment>